<dbReference type="InterPro" id="IPR036457">
    <property type="entry name" value="PPM-type-like_dom_sf"/>
</dbReference>
<evidence type="ECO:0000313" key="3">
    <source>
        <dbReference type="Proteomes" id="UP000054047"/>
    </source>
</evidence>
<dbReference type="InterPro" id="IPR001932">
    <property type="entry name" value="PPM-type_phosphatase-like_dom"/>
</dbReference>
<dbReference type="Gene3D" id="3.60.40.10">
    <property type="entry name" value="PPM-type phosphatase domain"/>
    <property type="match status" value="1"/>
</dbReference>
<keyword evidence="3" id="KW-1185">Reference proteome</keyword>
<name>A0A0C2CU03_9BILA</name>
<evidence type="ECO:0000259" key="1">
    <source>
        <dbReference type="Pfam" id="PF00481"/>
    </source>
</evidence>
<evidence type="ECO:0000313" key="2">
    <source>
        <dbReference type="EMBL" id="KIH53267.1"/>
    </source>
</evidence>
<organism evidence="2 3">
    <name type="scientific">Ancylostoma duodenale</name>
    <dbReference type="NCBI Taxonomy" id="51022"/>
    <lineage>
        <taxon>Eukaryota</taxon>
        <taxon>Metazoa</taxon>
        <taxon>Ecdysozoa</taxon>
        <taxon>Nematoda</taxon>
        <taxon>Chromadorea</taxon>
        <taxon>Rhabditida</taxon>
        <taxon>Rhabditina</taxon>
        <taxon>Rhabditomorpha</taxon>
        <taxon>Strongyloidea</taxon>
        <taxon>Ancylostomatidae</taxon>
        <taxon>Ancylostomatinae</taxon>
        <taxon>Ancylostoma</taxon>
    </lineage>
</organism>
<proteinExistence type="predicted"/>
<feature type="non-terminal residue" evidence="2">
    <location>
        <position position="86"/>
    </location>
</feature>
<reference evidence="2 3" key="1">
    <citation type="submission" date="2013-12" db="EMBL/GenBank/DDBJ databases">
        <title>Draft genome of the parsitic nematode Ancylostoma duodenale.</title>
        <authorList>
            <person name="Mitreva M."/>
        </authorList>
    </citation>
    <scope>NUCLEOTIDE SEQUENCE [LARGE SCALE GENOMIC DNA]</scope>
    <source>
        <strain evidence="2 3">Zhejiang</strain>
    </source>
</reference>
<dbReference type="Pfam" id="PF00481">
    <property type="entry name" value="PP2C"/>
    <property type="match status" value="1"/>
</dbReference>
<feature type="domain" description="PPM-type phosphatase" evidence="1">
    <location>
        <begin position="17"/>
        <end position="50"/>
    </location>
</feature>
<dbReference type="AlphaFoldDB" id="A0A0C2CU03"/>
<dbReference type="EMBL" id="KN741635">
    <property type="protein sequence ID" value="KIH53267.1"/>
    <property type="molecule type" value="Genomic_DNA"/>
</dbReference>
<dbReference type="Proteomes" id="UP000054047">
    <property type="component" value="Unassembled WGS sequence"/>
</dbReference>
<protein>
    <recommendedName>
        <fullName evidence="1">PPM-type phosphatase domain-containing protein</fullName>
    </recommendedName>
</protein>
<sequence>MSSLLIKQLKPKVALELLRLTRFLILACDGLWKAFGNEEAIKYVHELLGKAVKISLPIRHEIFLLELPVIWIDEDYPKSRLKLTEV</sequence>
<accession>A0A0C2CU03</accession>
<dbReference type="SUPFAM" id="SSF81606">
    <property type="entry name" value="PP2C-like"/>
    <property type="match status" value="1"/>
</dbReference>
<gene>
    <name evidence="2" type="ORF">ANCDUO_16610</name>
</gene>